<dbReference type="RefSeq" id="WP_218234732.1">
    <property type="nucleotide sequence ID" value="NZ_BAABBB010000026.1"/>
</dbReference>
<name>A0ABP6WIW3_9ACTN</name>
<evidence type="ECO:0000313" key="1">
    <source>
        <dbReference type="EMBL" id="GAA3550112.1"/>
    </source>
</evidence>
<gene>
    <name evidence="1" type="ORF">GCM10022263_41400</name>
</gene>
<proteinExistence type="predicted"/>
<sequence length="45" mass="4960">MTDTNMTTPHLEMRWLPVTATDGRTRMEAVWVEVGQPAAAHAHAA</sequence>
<evidence type="ECO:0000313" key="2">
    <source>
        <dbReference type="Proteomes" id="UP001500301"/>
    </source>
</evidence>
<keyword evidence="2" id="KW-1185">Reference proteome</keyword>
<comment type="caution">
    <text evidence="1">The sequence shown here is derived from an EMBL/GenBank/DDBJ whole genome shotgun (WGS) entry which is preliminary data.</text>
</comment>
<accession>A0ABP6WIW3</accession>
<reference evidence="2" key="1">
    <citation type="journal article" date="2019" name="Int. J. Syst. Evol. Microbiol.">
        <title>The Global Catalogue of Microorganisms (GCM) 10K type strain sequencing project: providing services to taxonomists for standard genome sequencing and annotation.</title>
        <authorList>
            <consortium name="The Broad Institute Genomics Platform"/>
            <consortium name="The Broad Institute Genome Sequencing Center for Infectious Disease"/>
            <person name="Wu L."/>
            <person name="Ma J."/>
        </authorList>
    </citation>
    <scope>NUCLEOTIDE SEQUENCE [LARGE SCALE GENOMIC DNA]</scope>
    <source>
        <strain evidence="2">JCM 17460</strain>
    </source>
</reference>
<dbReference type="Proteomes" id="UP001500301">
    <property type="component" value="Unassembled WGS sequence"/>
</dbReference>
<dbReference type="EMBL" id="BAABBB010000026">
    <property type="protein sequence ID" value="GAA3550112.1"/>
    <property type="molecule type" value="Genomic_DNA"/>
</dbReference>
<organism evidence="1 2">
    <name type="scientific">Nocardioides daeguensis</name>
    <dbReference type="NCBI Taxonomy" id="908359"/>
    <lineage>
        <taxon>Bacteria</taxon>
        <taxon>Bacillati</taxon>
        <taxon>Actinomycetota</taxon>
        <taxon>Actinomycetes</taxon>
        <taxon>Propionibacteriales</taxon>
        <taxon>Nocardioidaceae</taxon>
        <taxon>Nocardioides</taxon>
    </lineage>
</organism>
<protein>
    <submittedName>
        <fullName evidence="1">Uncharacterized protein</fullName>
    </submittedName>
</protein>